<reference evidence="5" key="1">
    <citation type="journal article" date="2012" name="Mol. Plant Microbe Interact.">
        <title>A highly conserved effector in Fusarium oxysporum is required for full virulence on Arabidopsis.</title>
        <authorList>
            <person name="Thatcher L.F."/>
            <person name="Gardiner D.M."/>
            <person name="Kazan K."/>
            <person name="Manners J."/>
        </authorList>
    </citation>
    <scope>NUCLEOTIDE SEQUENCE [LARGE SCALE GENOMIC DNA]</scope>
    <source>
        <strain evidence="5">Fo5176</strain>
    </source>
</reference>
<name>A0A0D2Y587_FUSOF</name>
<keyword evidence="1 3" id="KW-0853">WD repeat</keyword>
<dbReference type="PROSITE" id="PS50294">
    <property type="entry name" value="WD_REPEATS_REGION"/>
    <property type="match status" value="1"/>
</dbReference>
<dbReference type="InterPro" id="IPR015943">
    <property type="entry name" value="WD40/YVTN_repeat-like_dom_sf"/>
</dbReference>
<protein>
    <submittedName>
        <fullName evidence="4">Uncharacterized protein</fullName>
    </submittedName>
</protein>
<dbReference type="Proteomes" id="UP000002489">
    <property type="component" value="Unassembled WGS sequence"/>
</dbReference>
<dbReference type="PROSITE" id="PS50082">
    <property type="entry name" value="WD_REPEATS_2"/>
    <property type="match status" value="1"/>
</dbReference>
<accession>A0A0D2Y587</accession>
<evidence type="ECO:0000313" key="4">
    <source>
        <dbReference type="EnsemblFungi" id="FOXG_11441P0"/>
    </source>
</evidence>
<dbReference type="InterPro" id="IPR019775">
    <property type="entry name" value="WD40_repeat_CS"/>
</dbReference>
<evidence type="ECO:0000256" key="1">
    <source>
        <dbReference type="ARBA" id="ARBA00022574"/>
    </source>
</evidence>
<dbReference type="STRING" id="426428.A0A0D2Y587"/>
<sequence length="74" mass="8249">MDPSTPTPKSILRGHKSQVHTAAFIRSNERLITGDADGFVVLWDLTIMRPRAVWRPHEKALLGIGGWGDDKIIT</sequence>
<dbReference type="EnsemblFungi" id="FOXG_11441T0">
    <property type="protein sequence ID" value="FOXG_11441P0"/>
    <property type="gene ID" value="FOXG_11441"/>
</dbReference>
<dbReference type="Gene3D" id="2.130.10.10">
    <property type="entry name" value="YVTN repeat-like/Quinoprotein amine dehydrogenase"/>
    <property type="match status" value="1"/>
</dbReference>
<proteinExistence type="predicted"/>
<dbReference type="SMART" id="SM00320">
    <property type="entry name" value="WD40"/>
    <property type="match status" value="1"/>
</dbReference>
<keyword evidence="2" id="KW-0677">Repeat</keyword>
<dbReference type="PROSITE" id="PS00678">
    <property type="entry name" value="WD_REPEATS_1"/>
    <property type="match status" value="1"/>
</dbReference>
<dbReference type="Pfam" id="PF00400">
    <property type="entry name" value="WD40"/>
    <property type="match status" value="1"/>
</dbReference>
<feature type="repeat" description="WD" evidence="3">
    <location>
        <begin position="12"/>
        <end position="45"/>
    </location>
</feature>
<reference evidence="4" key="2">
    <citation type="submission" date="2025-08" db="UniProtKB">
        <authorList>
            <consortium name="EnsemblFungi"/>
        </authorList>
    </citation>
    <scope>IDENTIFICATION</scope>
    <source>
        <strain evidence="4">4287 / CBS 123668 / FGSC 9935 / NRRL 34936</strain>
    </source>
</reference>
<organism evidence="4 5">
    <name type="scientific">Fusarium oxysporum (strain Fo5176)</name>
    <name type="common">Fusarium vascular wilt</name>
    <dbReference type="NCBI Taxonomy" id="660025"/>
    <lineage>
        <taxon>Eukaryota</taxon>
        <taxon>Fungi</taxon>
        <taxon>Dikarya</taxon>
        <taxon>Ascomycota</taxon>
        <taxon>Pezizomycotina</taxon>
        <taxon>Sordariomycetes</taxon>
        <taxon>Hypocreomycetidae</taxon>
        <taxon>Hypocreales</taxon>
        <taxon>Nectriaceae</taxon>
        <taxon>Fusarium</taxon>
        <taxon>Fusarium oxysporum species complex</taxon>
    </lineage>
</organism>
<dbReference type="SUPFAM" id="SSF50978">
    <property type="entry name" value="WD40 repeat-like"/>
    <property type="match status" value="1"/>
</dbReference>
<dbReference type="InterPro" id="IPR036322">
    <property type="entry name" value="WD40_repeat_dom_sf"/>
</dbReference>
<evidence type="ECO:0000256" key="3">
    <source>
        <dbReference type="PROSITE-ProRule" id="PRU00221"/>
    </source>
</evidence>
<evidence type="ECO:0000256" key="2">
    <source>
        <dbReference type="ARBA" id="ARBA00022737"/>
    </source>
</evidence>
<dbReference type="AlphaFoldDB" id="A0A0D2Y587"/>
<evidence type="ECO:0000313" key="5">
    <source>
        <dbReference type="Proteomes" id="UP000002489"/>
    </source>
</evidence>
<dbReference type="InterPro" id="IPR001680">
    <property type="entry name" value="WD40_rpt"/>
</dbReference>